<keyword evidence="2" id="KW-1185">Reference proteome</keyword>
<name>E2B2D9_HARSA</name>
<organism evidence="2">
    <name type="scientific">Harpegnathos saltator</name>
    <name type="common">Jerdon's jumping ant</name>
    <dbReference type="NCBI Taxonomy" id="610380"/>
    <lineage>
        <taxon>Eukaryota</taxon>
        <taxon>Metazoa</taxon>
        <taxon>Ecdysozoa</taxon>
        <taxon>Arthropoda</taxon>
        <taxon>Hexapoda</taxon>
        <taxon>Insecta</taxon>
        <taxon>Pterygota</taxon>
        <taxon>Neoptera</taxon>
        <taxon>Endopterygota</taxon>
        <taxon>Hymenoptera</taxon>
        <taxon>Apocrita</taxon>
        <taxon>Aculeata</taxon>
        <taxon>Formicoidea</taxon>
        <taxon>Formicidae</taxon>
        <taxon>Ponerinae</taxon>
        <taxon>Ponerini</taxon>
        <taxon>Harpegnathos</taxon>
    </lineage>
</organism>
<dbReference type="Proteomes" id="UP000008237">
    <property type="component" value="Unassembled WGS sequence"/>
</dbReference>
<accession>E2B2D9</accession>
<evidence type="ECO:0000313" key="1">
    <source>
        <dbReference type="EMBL" id="EFN90146.1"/>
    </source>
</evidence>
<dbReference type="InParanoid" id="E2B2D9"/>
<dbReference type="EMBL" id="GL445131">
    <property type="protein sequence ID" value="EFN90146.1"/>
    <property type="molecule type" value="Genomic_DNA"/>
</dbReference>
<gene>
    <name evidence="1" type="ORF">EAI_06872</name>
</gene>
<sequence length="47" mass="5758">MFATRVKYRYTKINLTRRCDVIQNKTVKHLFAAEWVLPRVLIYLMTR</sequence>
<proteinExistence type="predicted"/>
<evidence type="ECO:0000313" key="2">
    <source>
        <dbReference type="Proteomes" id="UP000008237"/>
    </source>
</evidence>
<protein>
    <submittedName>
        <fullName evidence="1">Uncharacterized protein</fullName>
    </submittedName>
</protein>
<dbReference type="AlphaFoldDB" id="E2B2D9"/>
<reference evidence="1 2" key="1">
    <citation type="journal article" date="2010" name="Science">
        <title>Genomic comparison of the ants Camponotus floridanus and Harpegnathos saltator.</title>
        <authorList>
            <person name="Bonasio R."/>
            <person name="Zhang G."/>
            <person name="Ye C."/>
            <person name="Mutti N.S."/>
            <person name="Fang X."/>
            <person name="Qin N."/>
            <person name="Donahue G."/>
            <person name="Yang P."/>
            <person name="Li Q."/>
            <person name="Li C."/>
            <person name="Zhang P."/>
            <person name="Huang Z."/>
            <person name="Berger S.L."/>
            <person name="Reinberg D."/>
            <person name="Wang J."/>
            <person name="Liebig J."/>
        </authorList>
    </citation>
    <scope>NUCLEOTIDE SEQUENCE [LARGE SCALE GENOMIC DNA]</scope>
    <source>
        <strain evidence="1 2">R22 G/1</strain>
    </source>
</reference>